<dbReference type="Proteomes" id="UP000564644">
    <property type="component" value="Unassembled WGS sequence"/>
</dbReference>
<dbReference type="SUPFAM" id="SSF53335">
    <property type="entry name" value="S-adenosyl-L-methionine-dependent methyltransferases"/>
    <property type="match status" value="1"/>
</dbReference>
<dbReference type="PROSITE" id="PS51686">
    <property type="entry name" value="SAM_MT_RSMB_NOP"/>
    <property type="match status" value="1"/>
</dbReference>
<dbReference type="Pfam" id="PF01189">
    <property type="entry name" value="Methyltr_RsmB-F"/>
    <property type="match status" value="1"/>
</dbReference>
<evidence type="ECO:0000256" key="5">
    <source>
        <dbReference type="ARBA" id="ARBA00022691"/>
    </source>
</evidence>
<dbReference type="Gene3D" id="2.30.130.60">
    <property type="match status" value="1"/>
</dbReference>
<feature type="binding site" evidence="7">
    <location>
        <begin position="172"/>
        <end position="178"/>
    </location>
    <ligand>
        <name>S-adenosyl-L-methionine</name>
        <dbReference type="ChEBI" id="CHEBI:59789"/>
    </ligand>
</feature>
<keyword evidence="5 7" id="KW-0949">S-adenosyl-L-methionine</keyword>
<dbReference type="PANTHER" id="PTHR22807">
    <property type="entry name" value="NOP2 YEAST -RELATED NOL1/NOP2/FMU SUN DOMAIN-CONTAINING"/>
    <property type="match status" value="1"/>
</dbReference>
<feature type="region of interest" description="Disordered" evidence="8">
    <location>
        <begin position="1"/>
        <end position="43"/>
    </location>
</feature>
<feature type="region of interest" description="Disordered" evidence="8">
    <location>
        <begin position="335"/>
        <end position="366"/>
    </location>
</feature>
<evidence type="ECO:0000256" key="1">
    <source>
        <dbReference type="ARBA" id="ARBA00007494"/>
    </source>
</evidence>
<evidence type="ECO:0000313" key="10">
    <source>
        <dbReference type="EMBL" id="MBB6729409.1"/>
    </source>
</evidence>
<dbReference type="EMBL" id="JACJVO010000001">
    <property type="protein sequence ID" value="MBB6729409.1"/>
    <property type="molecule type" value="Genomic_DNA"/>
</dbReference>
<evidence type="ECO:0000259" key="9">
    <source>
        <dbReference type="PROSITE" id="PS51686"/>
    </source>
</evidence>
<dbReference type="InterPro" id="IPR027391">
    <property type="entry name" value="Nol1_Nop2_Fmu_2"/>
</dbReference>
<dbReference type="PROSITE" id="PS01153">
    <property type="entry name" value="NOL1_NOP2_SUN"/>
    <property type="match status" value="1"/>
</dbReference>
<dbReference type="PANTHER" id="PTHR22807:SF30">
    <property type="entry name" value="28S RRNA (CYTOSINE(4447)-C(5))-METHYLTRANSFERASE-RELATED"/>
    <property type="match status" value="1"/>
</dbReference>
<feature type="binding site" evidence="7">
    <location>
        <position position="196"/>
    </location>
    <ligand>
        <name>S-adenosyl-L-methionine</name>
        <dbReference type="ChEBI" id="CHEBI:59789"/>
    </ligand>
</feature>
<dbReference type="InterPro" id="IPR029063">
    <property type="entry name" value="SAM-dependent_MTases_sf"/>
</dbReference>
<keyword evidence="2" id="KW-0963">Cytoplasm</keyword>
<feature type="active site" description="Nucleophile" evidence="7">
    <location>
        <position position="294"/>
    </location>
</feature>
<dbReference type="InterPro" id="IPR049560">
    <property type="entry name" value="MeTrfase_RsmB-F_NOP2_cat"/>
</dbReference>
<dbReference type="Pfam" id="PF13636">
    <property type="entry name" value="Methyltranf_PUA"/>
    <property type="match status" value="1"/>
</dbReference>
<dbReference type="PRINTS" id="PR02008">
    <property type="entry name" value="RCMTFAMILY"/>
</dbReference>
<accession>A0A7X0SG90</accession>
<dbReference type="GO" id="GO:0008173">
    <property type="term" value="F:RNA methyltransferase activity"/>
    <property type="evidence" value="ECO:0007669"/>
    <property type="project" value="InterPro"/>
</dbReference>
<dbReference type="InterPro" id="IPR018314">
    <property type="entry name" value="RsmB/NOL1/NOP2-like_CS"/>
</dbReference>
<evidence type="ECO:0000256" key="8">
    <source>
        <dbReference type="SAM" id="MobiDB-lite"/>
    </source>
</evidence>
<dbReference type="GO" id="GO:0003723">
    <property type="term" value="F:RNA binding"/>
    <property type="evidence" value="ECO:0007669"/>
    <property type="project" value="UniProtKB-UniRule"/>
</dbReference>
<proteinExistence type="inferred from homology"/>
<comment type="caution">
    <text evidence="10">The sequence shown here is derived from an EMBL/GenBank/DDBJ whole genome shotgun (WGS) entry which is preliminary data.</text>
</comment>
<dbReference type="Gene3D" id="3.40.50.150">
    <property type="entry name" value="Vaccinia Virus protein VP39"/>
    <property type="match status" value="1"/>
</dbReference>
<evidence type="ECO:0000256" key="4">
    <source>
        <dbReference type="ARBA" id="ARBA00022679"/>
    </source>
</evidence>
<feature type="compositionally biased region" description="Low complexity" evidence="8">
    <location>
        <begin position="21"/>
        <end position="34"/>
    </location>
</feature>
<evidence type="ECO:0000256" key="6">
    <source>
        <dbReference type="ARBA" id="ARBA00022884"/>
    </source>
</evidence>
<dbReference type="AlphaFoldDB" id="A0A7X0SG90"/>
<sequence>MLDWRREPTASPCRPRIIRPKAGAASEKTAAEASPQPLPPPRGRVYWRSTNERRRRFAVNTALPAAFVERIRLQLGGEAKTFLASYEHPRAYGLRLNPLKLSPGDPLAARMAGAFGLKPVPWCKTGFAYDGQTRPGRHPWHAAGLYYIQEPSAMIAAELLEPRPGELVLDLAAAPGGKTTQIGGLLAGRGLLVANEIHAGRAKILAENVERMGIANAVVTNATPDELASRWPEAFDRVLLDAPCSGEGMFRKDPDAVSEWSPDSVAICAQRQRDILPSAAALLRPGGRLVYSTCTFNREENEETIAWFLDAYPAFKLLREERMWPHRGKGEGHYAAVLEKEERENGRSDEAREPGKRDRGGKGRHGGAALEAMELYRGFAAEALPGFELPPEGEPLLFGESLYWLPRPAGSPLSAASLARLKLPRPGLHLGDARKGRFEPAHALAMAAAGTMASLCREAGADSPETAAYLRGESLPAPYGMGKGWGLATVDGRPLGWFKASDGQCKNRLPKGLRLQASIS</sequence>
<dbReference type="InterPro" id="IPR031340">
    <property type="entry name" value="RsmF_methylt_CI"/>
</dbReference>
<dbReference type="InterPro" id="IPR031341">
    <property type="entry name" value="Methyltr_RsmF_N"/>
</dbReference>
<dbReference type="CDD" id="cd02440">
    <property type="entry name" value="AdoMet_MTases"/>
    <property type="match status" value="1"/>
</dbReference>
<dbReference type="CDD" id="cd21147">
    <property type="entry name" value="RsmF_methylt_CTD1"/>
    <property type="match status" value="1"/>
</dbReference>
<evidence type="ECO:0000256" key="7">
    <source>
        <dbReference type="PROSITE-ProRule" id="PRU01023"/>
    </source>
</evidence>
<gene>
    <name evidence="10" type="ORF">H7C18_00675</name>
</gene>
<feature type="binding site" evidence="7">
    <location>
        <position position="241"/>
    </location>
    <ligand>
        <name>S-adenosyl-L-methionine</name>
        <dbReference type="ChEBI" id="CHEBI:59789"/>
    </ligand>
</feature>
<dbReference type="InterPro" id="IPR023267">
    <property type="entry name" value="RCMT"/>
</dbReference>
<comment type="caution">
    <text evidence="7">Lacks conserved residue(s) required for the propagation of feature annotation.</text>
</comment>
<dbReference type="InterPro" id="IPR001678">
    <property type="entry name" value="MeTrfase_RsmB-F_NOP2_dom"/>
</dbReference>
<feature type="domain" description="SAM-dependent MTase RsmB/NOP-type" evidence="9">
    <location>
        <begin position="82"/>
        <end position="378"/>
    </location>
</feature>
<name>A0A7X0SG90_9BACL</name>
<comment type="similarity">
    <text evidence="1 7">Belongs to the class I-like SAM-binding methyltransferase superfamily. RsmB/NOP family.</text>
</comment>
<evidence type="ECO:0000313" key="11">
    <source>
        <dbReference type="Proteomes" id="UP000564644"/>
    </source>
</evidence>
<keyword evidence="4 7" id="KW-0808">Transferase</keyword>
<dbReference type="Pfam" id="PF17125">
    <property type="entry name" value="Methyltr_RsmF_N"/>
    <property type="match status" value="1"/>
</dbReference>
<feature type="compositionally biased region" description="Basic and acidic residues" evidence="8">
    <location>
        <begin position="335"/>
        <end position="361"/>
    </location>
</feature>
<keyword evidence="3 7" id="KW-0489">Methyltransferase</keyword>
<keyword evidence="11" id="KW-1185">Reference proteome</keyword>
<organism evidence="10 11">
    <name type="scientific">Cohnella zeiphila</name>
    <dbReference type="NCBI Taxonomy" id="2761120"/>
    <lineage>
        <taxon>Bacteria</taxon>
        <taxon>Bacillati</taxon>
        <taxon>Bacillota</taxon>
        <taxon>Bacilli</taxon>
        <taxon>Bacillales</taxon>
        <taxon>Paenibacillaceae</taxon>
        <taxon>Cohnella</taxon>
    </lineage>
</organism>
<evidence type="ECO:0000256" key="2">
    <source>
        <dbReference type="ARBA" id="ARBA00022490"/>
    </source>
</evidence>
<dbReference type="Gene3D" id="3.30.70.1170">
    <property type="entry name" value="Sun protein, domain 3"/>
    <property type="match status" value="1"/>
</dbReference>
<dbReference type="Pfam" id="PF17126">
    <property type="entry name" value="RsmF_methylt_CI"/>
    <property type="match status" value="1"/>
</dbReference>
<dbReference type="GO" id="GO:0001510">
    <property type="term" value="P:RNA methylation"/>
    <property type="evidence" value="ECO:0007669"/>
    <property type="project" value="InterPro"/>
</dbReference>
<protein>
    <submittedName>
        <fullName evidence="10">RsmF rRNA methyltransferase first C-terminal domain-containing protein</fullName>
    </submittedName>
</protein>
<keyword evidence="6 7" id="KW-0694">RNA-binding</keyword>
<reference evidence="10 11" key="1">
    <citation type="submission" date="2020-08" db="EMBL/GenBank/DDBJ databases">
        <title>Cohnella phylogeny.</title>
        <authorList>
            <person name="Dunlap C."/>
        </authorList>
    </citation>
    <scope>NUCLEOTIDE SEQUENCE [LARGE SCALE GENOMIC DNA]</scope>
    <source>
        <strain evidence="10 11">CBP 2801</strain>
    </source>
</reference>
<evidence type="ECO:0000256" key="3">
    <source>
        <dbReference type="ARBA" id="ARBA00022603"/>
    </source>
</evidence>